<dbReference type="Proteomes" id="UP000199391">
    <property type="component" value="Unassembled WGS sequence"/>
</dbReference>
<proteinExistence type="predicted"/>
<keyword evidence="2" id="KW-1185">Reference proteome</keyword>
<evidence type="ECO:0000313" key="1">
    <source>
        <dbReference type="EMBL" id="SFV06412.1"/>
    </source>
</evidence>
<protein>
    <submittedName>
        <fullName evidence="1">Uncharacterized protein</fullName>
    </submittedName>
</protein>
<organism evidence="1 2">
    <name type="scientific">Pseudoduganella namucuonensis</name>
    <dbReference type="NCBI Taxonomy" id="1035707"/>
    <lineage>
        <taxon>Bacteria</taxon>
        <taxon>Pseudomonadati</taxon>
        <taxon>Pseudomonadota</taxon>
        <taxon>Betaproteobacteria</taxon>
        <taxon>Burkholderiales</taxon>
        <taxon>Oxalobacteraceae</taxon>
        <taxon>Telluria group</taxon>
        <taxon>Pseudoduganella</taxon>
    </lineage>
</organism>
<dbReference type="EMBL" id="FPBO01000025">
    <property type="protein sequence ID" value="SFV06412.1"/>
    <property type="molecule type" value="Genomic_DNA"/>
</dbReference>
<accession>A0A1I7L9G7</accession>
<name>A0A1I7L9G7_9BURK</name>
<dbReference type="AlphaFoldDB" id="A0A1I7L9G7"/>
<evidence type="ECO:0000313" key="2">
    <source>
        <dbReference type="Proteomes" id="UP000199391"/>
    </source>
</evidence>
<reference evidence="2" key="1">
    <citation type="submission" date="2016-10" db="EMBL/GenBank/DDBJ databases">
        <authorList>
            <person name="Varghese N."/>
            <person name="Submissions S."/>
        </authorList>
    </citation>
    <scope>NUCLEOTIDE SEQUENCE [LARGE SCALE GENOMIC DNA]</scope>
    <source>
        <strain evidence="2">CGMCC 1.11014</strain>
    </source>
</reference>
<dbReference type="STRING" id="1035707.SAMN05216552_102546"/>
<sequence length="96" mass="10598">MSLKTTLLEGLAPAKFDKQITGNLLLSEEPADVVRKEKLLIGIRNEDGDIYRLIGATKHNSFMNAIEELFDLDLVDELQDTEGTREGCDAIFSGAD</sequence>
<gene>
    <name evidence="1" type="ORF">SAMN05216552_102546</name>
</gene>